<proteinExistence type="predicted"/>
<dbReference type="InterPro" id="IPR024281">
    <property type="entry name" value="Phage_T7-like_viron_assmbl"/>
</dbReference>
<name>A0A2D2W643_9CAUD</name>
<dbReference type="EMBL" id="MF979561">
    <property type="protein sequence ID" value="ATS93693.1"/>
    <property type="molecule type" value="Genomic_DNA"/>
</dbReference>
<accession>A0A2D2W643</accession>
<dbReference type="Pfam" id="PF11653">
    <property type="entry name" value="VirionAssem_T7"/>
    <property type="match status" value="1"/>
</dbReference>
<evidence type="ECO:0000313" key="3">
    <source>
        <dbReference type="Proteomes" id="UP000241876"/>
    </source>
</evidence>
<reference evidence="2 3" key="1">
    <citation type="submission" date="2017-09" db="EMBL/GenBank/DDBJ databases">
        <title>Complete genome sequence of bacteriophage (DU_PP_II) infecting Pectobacterium spp.</title>
        <authorList>
            <person name="Park T.-H."/>
        </authorList>
    </citation>
    <scope>NUCLEOTIDE SEQUENCE [LARGE SCALE GENOMIC DNA]</scope>
</reference>
<evidence type="ECO:0000256" key="1">
    <source>
        <dbReference type="SAM" id="MobiDB-lite"/>
    </source>
</evidence>
<keyword evidence="3" id="KW-1185">Reference proteome</keyword>
<feature type="compositionally biased region" description="Polar residues" evidence="1">
    <location>
        <begin position="87"/>
        <end position="99"/>
    </location>
</feature>
<dbReference type="Proteomes" id="UP000241876">
    <property type="component" value="Genome"/>
</dbReference>
<protein>
    <submittedName>
        <fullName evidence="2">Tail assembly protein</fullName>
    </submittedName>
</protein>
<gene>
    <name evidence="2" type="ORF">P2B40kb_p026</name>
</gene>
<evidence type="ECO:0000313" key="2">
    <source>
        <dbReference type="EMBL" id="ATS93693.1"/>
    </source>
</evidence>
<feature type="region of interest" description="Disordered" evidence="1">
    <location>
        <begin position="70"/>
        <end position="99"/>
    </location>
</feature>
<organism evidence="2 3">
    <name type="scientific">Pectobacterium phage DU_PP_II</name>
    <dbReference type="NCBI Taxonomy" id="2041489"/>
    <lineage>
        <taxon>Viruses</taxon>
        <taxon>Duplodnaviria</taxon>
        <taxon>Heunggongvirae</taxon>
        <taxon>Uroviricota</taxon>
        <taxon>Caudoviricetes</taxon>
        <taxon>Autographivirales</taxon>
        <taxon>Autotranscriptaviridae</taxon>
        <taxon>Studiervirinae</taxon>
        <taxon>Unyawovirus</taxon>
        <taxon>Unyawovirus DUPPII</taxon>
    </lineage>
</organism>
<sequence length="99" mass="9926">MGFGKALKKAFKKVTNVVTKPVAQVAGAGVGLLTGQQAGTSVNDFGAPVMTQAAAVEAPLDTNAQVVDDADTEAGRRKARAGGKRSLSVTRASGSGLNL</sequence>